<evidence type="ECO:0000313" key="3">
    <source>
        <dbReference type="Proteomes" id="UP000887116"/>
    </source>
</evidence>
<dbReference type="OrthoDB" id="6432879at2759"/>
<feature type="region of interest" description="Disordered" evidence="1">
    <location>
        <begin position="106"/>
        <end position="140"/>
    </location>
</feature>
<dbReference type="AlphaFoldDB" id="A0A8X6GMP9"/>
<reference evidence="2" key="1">
    <citation type="submission" date="2020-07" db="EMBL/GenBank/DDBJ databases">
        <title>Multicomponent nature underlies the extraordinary mechanical properties of spider dragline silk.</title>
        <authorList>
            <person name="Kono N."/>
            <person name="Nakamura H."/>
            <person name="Mori M."/>
            <person name="Yoshida Y."/>
            <person name="Ohtoshi R."/>
            <person name="Malay A.D."/>
            <person name="Moran D.A.P."/>
            <person name="Tomita M."/>
            <person name="Numata K."/>
            <person name="Arakawa K."/>
        </authorList>
    </citation>
    <scope>NUCLEOTIDE SEQUENCE</scope>
</reference>
<dbReference type="EMBL" id="BMAO01006127">
    <property type="protein sequence ID" value="GFR06254.1"/>
    <property type="molecule type" value="Genomic_DNA"/>
</dbReference>
<feature type="compositionally biased region" description="Low complexity" evidence="1">
    <location>
        <begin position="112"/>
        <end position="121"/>
    </location>
</feature>
<evidence type="ECO:0000313" key="2">
    <source>
        <dbReference type="EMBL" id="GFR06254.1"/>
    </source>
</evidence>
<dbReference type="Proteomes" id="UP000887116">
    <property type="component" value="Unassembled WGS sequence"/>
</dbReference>
<protein>
    <submittedName>
        <fullName evidence="2">Uncharacterized protein</fullName>
    </submittedName>
</protein>
<accession>A0A8X6GMP9</accession>
<comment type="caution">
    <text evidence="2">The sequence shown here is derived from an EMBL/GenBank/DDBJ whole genome shotgun (WGS) entry which is preliminary data.</text>
</comment>
<feature type="region of interest" description="Disordered" evidence="1">
    <location>
        <begin position="1"/>
        <end position="41"/>
    </location>
</feature>
<proteinExistence type="predicted"/>
<feature type="compositionally biased region" description="Basic and acidic residues" evidence="1">
    <location>
        <begin position="1"/>
        <end position="13"/>
    </location>
</feature>
<keyword evidence="3" id="KW-1185">Reference proteome</keyword>
<name>A0A8X6GMP9_TRICU</name>
<gene>
    <name evidence="2" type="ORF">TNCT_132721</name>
</gene>
<sequence>MKSSEKGSKKEKSTSSGPWWKIGSRIRSTSNSSKKETGEGSVILTGIVRPHDEGEFPAATPTSSASLDTLKAAGVDNESVSGSNIARKAVSDNNLKSASSLGNNLQEASQFKSASTSAIAKSKTKDMAPTGKSGEKDVRK</sequence>
<organism evidence="2 3">
    <name type="scientific">Trichonephila clavata</name>
    <name type="common">Joro spider</name>
    <name type="synonym">Nephila clavata</name>
    <dbReference type="NCBI Taxonomy" id="2740835"/>
    <lineage>
        <taxon>Eukaryota</taxon>
        <taxon>Metazoa</taxon>
        <taxon>Ecdysozoa</taxon>
        <taxon>Arthropoda</taxon>
        <taxon>Chelicerata</taxon>
        <taxon>Arachnida</taxon>
        <taxon>Araneae</taxon>
        <taxon>Araneomorphae</taxon>
        <taxon>Entelegynae</taxon>
        <taxon>Araneoidea</taxon>
        <taxon>Nephilidae</taxon>
        <taxon>Trichonephila</taxon>
    </lineage>
</organism>
<evidence type="ECO:0000256" key="1">
    <source>
        <dbReference type="SAM" id="MobiDB-lite"/>
    </source>
</evidence>